<dbReference type="Proteomes" id="UP001064027">
    <property type="component" value="Chromosome"/>
</dbReference>
<sequence>MIIKRPDIECPSCRHRLYFTSRSKRFLMGMTLLIPVLFVLAFMLGYMVLYMVWVIGHVLVLPWFVTVTDNDEPLF</sequence>
<evidence type="ECO:0000313" key="2">
    <source>
        <dbReference type="Proteomes" id="UP001064027"/>
    </source>
</evidence>
<gene>
    <name evidence="1" type="ORF">N5C46_11125</name>
</gene>
<accession>A0ACD4CHF4</accession>
<evidence type="ECO:0000313" key="1">
    <source>
        <dbReference type="EMBL" id="UXH46782.1"/>
    </source>
</evidence>
<organism evidence="1 2">
    <name type="scientific">Rossellomorea vietnamensis</name>
    <dbReference type="NCBI Taxonomy" id="218284"/>
    <lineage>
        <taxon>Bacteria</taxon>
        <taxon>Bacillati</taxon>
        <taxon>Bacillota</taxon>
        <taxon>Bacilli</taxon>
        <taxon>Bacillales</taxon>
        <taxon>Bacillaceae</taxon>
        <taxon>Rossellomorea</taxon>
    </lineage>
</organism>
<proteinExistence type="predicted"/>
<dbReference type="EMBL" id="CP104558">
    <property type="protein sequence ID" value="UXH46782.1"/>
    <property type="molecule type" value="Genomic_DNA"/>
</dbReference>
<keyword evidence="2" id="KW-1185">Reference proteome</keyword>
<reference evidence="1" key="1">
    <citation type="submission" date="2022-09" db="EMBL/GenBank/DDBJ databases">
        <title>Complete genome sequence of Rossellomorea vietnamensis strain RL-WG62, a newly isolated PGPR with the potential for plant salinity stress alleviation.</title>
        <authorList>
            <person name="Ren L."/>
            <person name="Wang G."/>
            <person name="Hu H."/>
        </authorList>
    </citation>
    <scope>NUCLEOTIDE SEQUENCE</scope>
    <source>
        <strain evidence="1">RL-WG62</strain>
    </source>
</reference>
<protein>
    <submittedName>
        <fullName evidence="1">Uncharacterized protein</fullName>
    </submittedName>
</protein>
<name>A0ACD4CHF4_9BACI</name>